<feature type="transmembrane region" description="Helical" evidence="3">
    <location>
        <begin position="258"/>
        <end position="275"/>
    </location>
</feature>
<feature type="domain" description="EamA" evidence="4">
    <location>
        <begin position="52"/>
        <end position="184"/>
    </location>
</feature>
<evidence type="ECO:0000256" key="1">
    <source>
        <dbReference type="ARBA" id="ARBA00004127"/>
    </source>
</evidence>
<keyword evidence="3" id="KW-1133">Transmembrane helix</keyword>
<accession>Q5WGL1</accession>
<gene>
    <name evidence="5" type="ordered locus">ABC1959</name>
</gene>
<organism evidence="5 6">
    <name type="scientific">Shouchella clausii (strain KSM-K16)</name>
    <name type="common">Alkalihalobacillus clausii</name>
    <dbReference type="NCBI Taxonomy" id="66692"/>
    <lineage>
        <taxon>Bacteria</taxon>
        <taxon>Bacillati</taxon>
        <taxon>Bacillota</taxon>
        <taxon>Bacilli</taxon>
        <taxon>Bacillales</taxon>
        <taxon>Bacillaceae</taxon>
        <taxon>Shouchella</taxon>
    </lineage>
</organism>
<reference evidence="5 6" key="5">
    <citation type="journal article" date="2007" name="Extremophiles">
        <title>Intragenomic diversity of the V1 regions of 16S rRNA genes in high-alkaline protease-producing Bacillus clausii spp.</title>
        <authorList>
            <person name="Kageyama Y."/>
            <person name="Takaki Y."/>
            <person name="Shimamura S."/>
            <person name="Nishi S."/>
            <person name="Nogi Y."/>
            <person name="Uchimura K."/>
            <person name="Kobayashi T."/>
            <person name="Hitomi J."/>
            <person name="Ozaki K."/>
            <person name="Kawai S."/>
            <person name="Ito S."/>
            <person name="Horikoshi K."/>
        </authorList>
    </citation>
    <scope>NUCLEOTIDE SEQUENCE [LARGE SCALE GENOMIC DNA]</scope>
    <source>
        <strain evidence="5 6">KSM-K16</strain>
    </source>
</reference>
<dbReference type="PANTHER" id="PTHR22911">
    <property type="entry name" value="ACYL-MALONYL CONDENSING ENZYME-RELATED"/>
    <property type="match status" value="1"/>
</dbReference>
<dbReference type="GO" id="GO:0016020">
    <property type="term" value="C:membrane"/>
    <property type="evidence" value="ECO:0007669"/>
    <property type="project" value="InterPro"/>
</dbReference>
<dbReference type="SUPFAM" id="SSF103481">
    <property type="entry name" value="Multidrug resistance efflux transporter EmrE"/>
    <property type="match status" value="2"/>
</dbReference>
<dbReference type="Pfam" id="PF00892">
    <property type="entry name" value="EamA"/>
    <property type="match status" value="2"/>
</dbReference>
<dbReference type="Gene3D" id="1.10.3730.20">
    <property type="match status" value="1"/>
</dbReference>
<feature type="transmembrane region" description="Helical" evidence="3">
    <location>
        <begin position="287"/>
        <end position="306"/>
    </location>
</feature>
<dbReference type="Proteomes" id="UP000001168">
    <property type="component" value="Chromosome"/>
</dbReference>
<keyword evidence="3" id="KW-0472">Membrane</keyword>
<feature type="transmembrane region" description="Helical" evidence="3">
    <location>
        <begin position="192"/>
        <end position="214"/>
    </location>
</feature>
<feature type="transmembrane region" description="Helical" evidence="3">
    <location>
        <begin position="168"/>
        <end position="186"/>
    </location>
</feature>
<feature type="transmembrane region" description="Helical" evidence="3">
    <location>
        <begin position="113"/>
        <end position="133"/>
    </location>
</feature>
<keyword evidence="3" id="KW-0812">Transmembrane</keyword>
<feature type="domain" description="EamA" evidence="4">
    <location>
        <begin position="196"/>
        <end position="329"/>
    </location>
</feature>
<dbReference type="PANTHER" id="PTHR22911:SF79">
    <property type="entry name" value="MOBA-LIKE NTP TRANSFERASE DOMAIN-CONTAINING PROTEIN"/>
    <property type="match status" value="1"/>
</dbReference>
<reference evidence="5 6" key="3">
    <citation type="journal article" date="1997" name="Protein Eng.">
        <title>High-resolution crystal structure of M-protease: phylogeny aided analysis of the high-alkaline adaptation mechanism.</title>
        <authorList>
            <person name="Shirai T."/>
            <person name="Suzuki A."/>
            <person name="Yamane T."/>
            <person name="Ashida T."/>
            <person name="Kobayashi T."/>
            <person name="Ito S."/>
        </authorList>
    </citation>
    <scope>NUCLEOTIDE SEQUENCE [LARGE SCALE GENOMIC DNA]</scope>
    <source>
        <strain evidence="5 6">KSM-K16</strain>
    </source>
</reference>
<evidence type="ECO:0000256" key="2">
    <source>
        <dbReference type="ARBA" id="ARBA00007362"/>
    </source>
</evidence>
<protein>
    <submittedName>
        <fullName evidence="5">DMT superfamily drug/metabolite transporter</fullName>
    </submittedName>
</protein>
<dbReference type="AlphaFoldDB" id="Q5WGL1"/>
<feature type="transmembrane region" description="Helical" evidence="3">
    <location>
        <begin position="53"/>
        <end position="74"/>
    </location>
</feature>
<proteinExistence type="inferred from homology"/>
<keyword evidence="6" id="KW-1185">Reference proteome</keyword>
<dbReference type="InterPro" id="IPR037185">
    <property type="entry name" value="EmrE-like"/>
</dbReference>
<reference evidence="5 6" key="2">
    <citation type="journal article" date="1995" name="Appl. Microbiol. Biotechnol.">
        <title>Purification and properties of an alkaline protease from alkalophilic Bacillus sp. KSM-K16.</title>
        <authorList>
            <person name="Kobayashi T."/>
            <person name="Hakamada Y."/>
            <person name="Adachi S."/>
            <person name="Hitomi J."/>
            <person name="Yoshimatsu T."/>
            <person name="Koike K."/>
            <person name="Kawai S."/>
            <person name="Ito S."/>
        </authorList>
    </citation>
    <scope>NUCLEOTIDE SEQUENCE [LARGE SCALE GENOMIC DNA]</scope>
    <source>
        <strain evidence="5 6">KSM-K16</strain>
    </source>
</reference>
<comment type="similarity">
    <text evidence="2">Belongs to the EamA transporter family.</text>
</comment>
<dbReference type="STRING" id="66692.ABC1959"/>
<evidence type="ECO:0000259" key="4">
    <source>
        <dbReference type="Pfam" id="PF00892"/>
    </source>
</evidence>
<feature type="transmembrane region" description="Helical" evidence="3">
    <location>
        <begin position="312"/>
        <end position="331"/>
    </location>
</feature>
<reference evidence="5 6" key="1">
    <citation type="journal article" date="1994" name="J. Ferment. Bioeng.">
        <title>Molecular cloning and nucleotide sequence of the gene for an alkaline protease from the alkalophilic Bacillus sp. KSM-K16.</title>
        <authorList>
            <person name="Hakamada Y."/>
            <person name="Kobayashi T."/>
            <person name="Hitomi J."/>
            <person name="Kawai S."/>
            <person name="Ito S."/>
        </authorList>
    </citation>
    <scope>NUCLEOTIDE SEQUENCE [LARGE SCALE GENOMIC DNA]</scope>
    <source>
        <strain evidence="5 6">KSM-K16</strain>
    </source>
</reference>
<feature type="transmembrane region" description="Helical" evidence="3">
    <location>
        <begin position="226"/>
        <end position="246"/>
    </location>
</feature>
<feature type="transmembrane region" description="Helical" evidence="3">
    <location>
        <begin position="139"/>
        <end position="161"/>
    </location>
</feature>
<evidence type="ECO:0000256" key="3">
    <source>
        <dbReference type="SAM" id="Phobius"/>
    </source>
</evidence>
<dbReference type="InterPro" id="IPR000620">
    <property type="entry name" value="EamA_dom"/>
</dbReference>
<reference evidence="6" key="4">
    <citation type="submission" date="2003-10" db="EMBL/GenBank/DDBJ databases">
        <title>The complete genome sequence of the alkaliphilic Bacillus clausii KSM-K16.</title>
        <authorList>
            <person name="Takaki Y."/>
            <person name="Kageyama Y."/>
            <person name="Shimamura S."/>
            <person name="Suzuki H."/>
            <person name="Nishi S."/>
            <person name="Hatada Y."/>
            <person name="Kawai S."/>
            <person name="Ito S."/>
            <person name="Horikoshi K."/>
        </authorList>
    </citation>
    <scope>NUCLEOTIDE SEQUENCE [LARGE SCALE GENOMIC DNA]</scope>
    <source>
        <strain evidence="6">KSM-K16</strain>
    </source>
</reference>
<dbReference type="eggNOG" id="COG0697">
    <property type="taxonomic scope" value="Bacteria"/>
</dbReference>
<feature type="transmembrane region" description="Helical" evidence="3">
    <location>
        <begin position="80"/>
        <end position="101"/>
    </location>
</feature>
<dbReference type="EMBL" id="AP006627">
    <property type="protein sequence ID" value="BAD64494.1"/>
    <property type="molecule type" value="Genomic_DNA"/>
</dbReference>
<dbReference type="KEGG" id="bcl:ABC1959"/>
<name>Q5WGL1_SHOC1</name>
<evidence type="ECO:0000313" key="6">
    <source>
        <dbReference type="Proteomes" id="UP000001168"/>
    </source>
</evidence>
<comment type="subcellular location">
    <subcellularLocation>
        <location evidence="1">Endomembrane system</location>
        <topology evidence="1">Multi-pass membrane protein</topology>
    </subcellularLocation>
</comment>
<sequence>MNQSSFNKRLPTNKMCSFSALFGIRQGRLKKSVWPYDDLRQIERLERWTMPMAIVFVLCAAMLWGTTGTAQAFLIGAHPLVVGAARLLLGGMSLLLFAILTGKSLNIKGWPKWPFFVSIAAMAAYQPFFFTAVSMTGVAAGTVIAIGSAPIVAGLLEWAFFKRVPGKRWMQATALAIAGCVLLMTAGDQSVVVSPLGLLFAIGAGLSFAAYTLASKGLLAKGEPEVVVAFIFSFSAIVLLPTFFLFEVSWLLHWQNGLVVLHLGLLATGLAYMLFAKGLKEIPGSLAVTLALAEPLTAALLGVSLVGESLSFYSWGGIALLLLGLLLASIAPKQTQSKRSLSQ</sequence>
<dbReference type="HOGENOM" id="CLU_033863_9_2_9"/>
<evidence type="ECO:0000313" key="5">
    <source>
        <dbReference type="EMBL" id="BAD64494.1"/>
    </source>
</evidence>